<keyword evidence="2" id="KW-1185">Reference proteome</keyword>
<evidence type="ECO:0000313" key="2">
    <source>
        <dbReference type="Proteomes" id="UP000887013"/>
    </source>
</evidence>
<comment type="caution">
    <text evidence="1">The sequence shown here is derived from an EMBL/GenBank/DDBJ whole genome shotgun (WGS) entry which is preliminary data.</text>
</comment>
<protein>
    <submittedName>
        <fullName evidence="1">Uncharacterized protein</fullName>
    </submittedName>
</protein>
<accession>A0A8X6TAK9</accession>
<proteinExistence type="predicted"/>
<sequence>MIIPRLRPTALKSPLAGPKTGNEDFCARHERRTFMIDENDSALSKSSGHFASLMTVQKKKEKKRLRFFRKFAELSRKDC</sequence>
<gene>
    <name evidence="1" type="ORF">NPIL_30431</name>
</gene>
<name>A0A8X6TAK9_NEPPI</name>
<dbReference type="AlphaFoldDB" id="A0A8X6TAK9"/>
<dbReference type="EMBL" id="BMAW01005305">
    <property type="protein sequence ID" value="GFS93492.1"/>
    <property type="molecule type" value="Genomic_DNA"/>
</dbReference>
<reference evidence="1" key="1">
    <citation type="submission" date="2020-08" db="EMBL/GenBank/DDBJ databases">
        <title>Multicomponent nature underlies the extraordinary mechanical properties of spider dragline silk.</title>
        <authorList>
            <person name="Kono N."/>
            <person name="Nakamura H."/>
            <person name="Mori M."/>
            <person name="Yoshida Y."/>
            <person name="Ohtoshi R."/>
            <person name="Malay A.D."/>
            <person name="Moran D.A.P."/>
            <person name="Tomita M."/>
            <person name="Numata K."/>
            <person name="Arakawa K."/>
        </authorList>
    </citation>
    <scope>NUCLEOTIDE SEQUENCE</scope>
</reference>
<organism evidence="1 2">
    <name type="scientific">Nephila pilipes</name>
    <name type="common">Giant wood spider</name>
    <name type="synonym">Nephila maculata</name>
    <dbReference type="NCBI Taxonomy" id="299642"/>
    <lineage>
        <taxon>Eukaryota</taxon>
        <taxon>Metazoa</taxon>
        <taxon>Ecdysozoa</taxon>
        <taxon>Arthropoda</taxon>
        <taxon>Chelicerata</taxon>
        <taxon>Arachnida</taxon>
        <taxon>Araneae</taxon>
        <taxon>Araneomorphae</taxon>
        <taxon>Entelegynae</taxon>
        <taxon>Araneoidea</taxon>
        <taxon>Nephilidae</taxon>
        <taxon>Nephila</taxon>
    </lineage>
</organism>
<evidence type="ECO:0000313" key="1">
    <source>
        <dbReference type="EMBL" id="GFS93492.1"/>
    </source>
</evidence>
<dbReference type="Proteomes" id="UP000887013">
    <property type="component" value="Unassembled WGS sequence"/>
</dbReference>